<evidence type="ECO:0000313" key="3">
    <source>
        <dbReference type="Proteomes" id="UP001595973"/>
    </source>
</evidence>
<dbReference type="InterPro" id="IPR052349">
    <property type="entry name" value="Metallo-hydrolase_Enzymes"/>
</dbReference>
<dbReference type="InterPro" id="IPR013108">
    <property type="entry name" value="Amidohydro_3"/>
</dbReference>
<accession>A0ABV9KBV9</accession>
<dbReference type="InterPro" id="IPR032466">
    <property type="entry name" value="Metal_Hydrolase"/>
</dbReference>
<dbReference type="CDD" id="cd01293">
    <property type="entry name" value="Bact_CD"/>
    <property type="match status" value="1"/>
</dbReference>
<dbReference type="Proteomes" id="UP001595973">
    <property type="component" value="Unassembled WGS sequence"/>
</dbReference>
<dbReference type="NCBIfam" id="NF004636">
    <property type="entry name" value="PRK05985.1"/>
    <property type="match status" value="1"/>
</dbReference>
<dbReference type="PANTHER" id="PTHR32027">
    <property type="entry name" value="CYTOSINE DEAMINASE"/>
    <property type="match status" value="1"/>
</dbReference>
<name>A0ABV9KBV9_9RHOB</name>
<sequence length="397" mass="42358">MSDLIIRNCRPNGGDTADILIRNGRIAHIGTVTDAPGVAEEDAGGRIAIPGLVDTHTHLDKALLGHPWYRNDVGPNLLDKIDNERAVKKALKLDPYTQAMRQSLLSLSWGTTHIRSHVDVDTDGGVSAVEGVMRAKAELAGTVDIEIVAFPQSGLMRRPGTLELMDQAMAMGADMVGGLDPCGIDRDPKGHLDAIFALAEKHGKPMDIHLHEPAELGAFSMEMIFERIEALGMEGRVAISHAFCLGANDWNRTQGLIDRCAELGVAILTTAPASRDVPAIKRLDAAGVKVGAGNDGFRDTWGPYGSGDMLERAMFVGMRNNFRRDVEVERALAICTTGGAEVMAIEDYGLTEGGLGDVVVVEGAALADAVSRHAVRPLVVRGGKVVARDGETLRKAP</sequence>
<dbReference type="SUPFAM" id="SSF51338">
    <property type="entry name" value="Composite domain of metallo-dependent hydrolases"/>
    <property type="match status" value="1"/>
</dbReference>
<gene>
    <name evidence="2" type="ORF">ACFO5X_02765</name>
</gene>
<dbReference type="Gene3D" id="2.30.40.10">
    <property type="entry name" value="Urease, subunit C, domain 1"/>
    <property type="match status" value="1"/>
</dbReference>
<evidence type="ECO:0000259" key="1">
    <source>
        <dbReference type="Pfam" id="PF07969"/>
    </source>
</evidence>
<proteinExistence type="predicted"/>
<feature type="domain" description="Amidohydrolase 3" evidence="1">
    <location>
        <begin position="150"/>
        <end position="387"/>
    </location>
</feature>
<dbReference type="PROSITE" id="PS01137">
    <property type="entry name" value="TATD_1"/>
    <property type="match status" value="1"/>
</dbReference>
<evidence type="ECO:0000313" key="2">
    <source>
        <dbReference type="EMBL" id="MFC4667466.1"/>
    </source>
</evidence>
<dbReference type="Gene3D" id="3.20.20.140">
    <property type="entry name" value="Metal-dependent hydrolases"/>
    <property type="match status" value="1"/>
</dbReference>
<comment type="caution">
    <text evidence="2">The sequence shown here is derived from an EMBL/GenBank/DDBJ whole genome shotgun (WGS) entry which is preliminary data.</text>
</comment>
<dbReference type="Pfam" id="PF07969">
    <property type="entry name" value="Amidohydro_3"/>
    <property type="match status" value="1"/>
</dbReference>
<reference evidence="3" key="1">
    <citation type="journal article" date="2019" name="Int. J. Syst. Evol. Microbiol.">
        <title>The Global Catalogue of Microorganisms (GCM) 10K type strain sequencing project: providing services to taxonomists for standard genome sequencing and annotation.</title>
        <authorList>
            <consortium name="The Broad Institute Genomics Platform"/>
            <consortium name="The Broad Institute Genome Sequencing Center for Infectious Disease"/>
            <person name="Wu L."/>
            <person name="Ma J."/>
        </authorList>
    </citation>
    <scope>NUCLEOTIDE SEQUENCE [LARGE SCALE GENOMIC DNA]</scope>
    <source>
        <strain evidence="3">CGMCC 4.7283</strain>
    </source>
</reference>
<organism evidence="2 3">
    <name type="scientific">Seohaeicola nanhaiensis</name>
    <dbReference type="NCBI Taxonomy" id="1387282"/>
    <lineage>
        <taxon>Bacteria</taxon>
        <taxon>Pseudomonadati</taxon>
        <taxon>Pseudomonadota</taxon>
        <taxon>Alphaproteobacteria</taxon>
        <taxon>Rhodobacterales</taxon>
        <taxon>Roseobacteraceae</taxon>
        <taxon>Seohaeicola</taxon>
    </lineage>
</organism>
<dbReference type="EMBL" id="JBHSGI010000002">
    <property type="protein sequence ID" value="MFC4667466.1"/>
    <property type="molecule type" value="Genomic_DNA"/>
</dbReference>
<protein>
    <submittedName>
        <fullName evidence="2">Amidohydrolase family protein</fullName>
    </submittedName>
</protein>
<dbReference type="InterPro" id="IPR011059">
    <property type="entry name" value="Metal-dep_hydrolase_composite"/>
</dbReference>
<dbReference type="PANTHER" id="PTHR32027:SF9">
    <property type="entry name" value="BLL3847 PROTEIN"/>
    <property type="match status" value="1"/>
</dbReference>
<dbReference type="RefSeq" id="WP_380715659.1">
    <property type="nucleotide sequence ID" value="NZ_JBHSGI010000002.1"/>
</dbReference>
<dbReference type="InterPro" id="IPR018228">
    <property type="entry name" value="DNase_TatD-rel_CS"/>
</dbReference>
<dbReference type="SUPFAM" id="SSF51556">
    <property type="entry name" value="Metallo-dependent hydrolases"/>
    <property type="match status" value="1"/>
</dbReference>
<keyword evidence="3" id="KW-1185">Reference proteome</keyword>